<dbReference type="RefSeq" id="WP_377010101.1">
    <property type="nucleotide sequence ID" value="NZ_JBHSLV010000032.1"/>
</dbReference>
<dbReference type="InterPro" id="IPR006311">
    <property type="entry name" value="TAT_signal"/>
</dbReference>
<sequence length="83" mass="9009">MQRRQFLLGLIGAVAGGASLAALPSAAMAASPLDRAVAQASEAEADYTLLVGRLTHRRRAGGWWRMRVARARAWGRRGRPGRR</sequence>
<dbReference type="EMBL" id="JBHSLV010000032">
    <property type="protein sequence ID" value="MFC5394656.1"/>
    <property type="molecule type" value="Genomic_DNA"/>
</dbReference>
<gene>
    <name evidence="2" type="ORF">ACFPPC_18625</name>
</gene>
<protein>
    <recommendedName>
        <fullName evidence="4">Secreted protein</fullName>
    </recommendedName>
</protein>
<accession>A0ABW0HBU5</accession>
<comment type="caution">
    <text evidence="2">The sequence shown here is derived from an EMBL/GenBank/DDBJ whole genome shotgun (WGS) entry which is preliminary data.</text>
</comment>
<dbReference type="PROSITE" id="PS51318">
    <property type="entry name" value="TAT"/>
    <property type="match status" value="1"/>
</dbReference>
<feature type="signal peptide" evidence="1">
    <location>
        <begin position="1"/>
        <end position="29"/>
    </location>
</feature>
<keyword evidence="3" id="KW-1185">Reference proteome</keyword>
<dbReference type="Proteomes" id="UP001596104">
    <property type="component" value="Unassembled WGS sequence"/>
</dbReference>
<reference evidence="3" key="1">
    <citation type="journal article" date="2019" name="Int. J. Syst. Evol. Microbiol.">
        <title>The Global Catalogue of Microorganisms (GCM) 10K type strain sequencing project: providing services to taxonomists for standard genome sequencing and annotation.</title>
        <authorList>
            <consortium name="The Broad Institute Genomics Platform"/>
            <consortium name="The Broad Institute Genome Sequencing Center for Infectious Disease"/>
            <person name="Wu L."/>
            <person name="Ma J."/>
        </authorList>
    </citation>
    <scope>NUCLEOTIDE SEQUENCE [LARGE SCALE GENOMIC DNA]</scope>
    <source>
        <strain evidence="3">CGMCC 1.16326</strain>
    </source>
</reference>
<organism evidence="2 3">
    <name type="scientific">Bosea vestrisii</name>
    <dbReference type="NCBI Taxonomy" id="151416"/>
    <lineage>
        <taxon>Bacteria</taxon>
        <taxon>Pseudomonadati</taxon>
        <taxon>Pseudomonadota</taxon>
        <taxon>Alphaproteobacteria</taxon>
        <taxon>Hyphomicrobiales</taxon>
        <taxon>Boseaceae</taxon>
        <taxon>Bosea</taxon>
    </lineage>
</organism>
<evidence type="ECO:0008006" key="4">
    <source>
        <dbReference type="Google" id="ProtNLM"/>
    </source>
</evidence>
<proteinExistence type="predicted"/>
<feature type="chain" id="PRO_5047500677" description="Secreted protein" evidence="1">
    <location>
        <begin position="30"/>
        <end position="83"/>
    </location>
</feature>
<evidence type="ECO:0000313" key="3">
    <source>
        <dbReference type="Proteomes" id="UP001596104"/>
    </source>
</evidence>
<evidence type="ECO:0000256" key="1">
    <source>
        <dbReference type="SAM" id="SignalP"/>
    </source>
</evidence>
<keyword evidence="1" id="KW-0732">Signal</keyword>
<name>A0ABW0HBU5_9HYPH</name>
<evidence type="ECO:0000313" key="2">
    <source>
        <dbReference type="EMBL" id="MFC5394656.1"/>
    </source>
</evidence>